<evidence type="ECO:0000259" key="1">
    <source>
        <dbReference type="Pfam" id="PF07969"/>
    </source>
</evidence>
<sequence>MRAPRGWAPISRPCPVRPSRAWCSSTCAVVPRCARLAPRRIPRASAAPTAVRPRCYTVAVRVAVKGGDLGERTGMSEARAMRIWVSLALVAVCASCGDAGVPPGEPLPPPTDFALTGAKIFTADEAQPWAEALVVREGRIVYVGDDAGALALQEGGAVHHDLDGKLVIPGLVDAHTHPGMIGFLGEDDEESPIPKTSHEDILSWLEGYAGWFWLPMILAGEWPTTLYGIQGPRKEELDRVVRWRPVILFDDSGHSQWMNSAALKLLGVDASTPDPAPGLSQFVRDENGEPTGWVKEFAVLPFVGDLLLPSRDEMTARMLTFMEFLSEHGVTTVFDAGNLLYDDEVYSVVAEMEREGRLPLRYRGVVHIVLPDQLDTAVSELKRLRREYGGDLLRFETIKIHFDGVQEIRTAAMLEPYLGEGAGRGETLFSLDRLRDFILELHTENIDLHLHTVGDRAIRVALDAVEQARAAVPGDLACHVALSHLEVMDDVDIPRFRELGVVANYTPHWHGGYFEGSHLTVGEPRSSRVMRAQPLLEDGAVVSFSSDVTTFAEMERANPFFGMQIAHNRQEVEDGPDGAVMLPLTERLGRQELVRGYARGGASQLRLDDELGSLTVGKAADLVVLSEDLFTVDRYAIHRVRPDVVVMQGRVVHGQLP</sequence>
<dbReference type="Gene3D" id="3.10.310.70">
    <property type="match status" value="1"/>
</dbReference>
<evidence type="ECO:0000313" key="2">
    <source>
        <dbReference type="EMBL" id="AHZ46204.1"/>
    </source>
</evidence>
<dbReference type="GO" id="GO:0016810">
    <property type="term" value="F:hydrolase activity, acting on carbon-nitrogen (but not peptide) bonds"/>
    <property type="evidence" value="ECO:0007669"/>
    <property type="project" value="InterPro"/>
</dbReference>
<dbReference type="EMBL" id="KJ508014">
    <property type="protein sequence ID" value="AHZ46204.1"/>
    <property type="molecule type" value="Genomic_DNA"/>
</dbReference>
<dbReference type="InterPro" id="IPR011059">
    <property type="entry name" value="Metal-dep_hydrolase_composite"/>
</dbReference>
<gene>
    <name evidence="2" type="ORF">1e18</name>
</gene>
<dbReference type="InterPro" id="IPR032466">
    <property type="entry name" value="Metal_Hydrolase"/>
</dbReference>
<dbReference type="Gene3D" id="3.20.20.140">
    <property type="entry name" value="Metal-dependent hydrolases"/>
    <property type="match status" value="1"/>
</dbReference>
<dbReference type="SUPFAM" id="SSF51556">
    <property type="entry name" value="Metallo-dependent hydrolases"/>
    <property type="match status" value="1"/>
</dbReference>
<protein>
    <submittedName>
        <fullName evidence="2">Amidohydrolase</fullName>
    </submittedName>
</protein>
<name>A0A059TYG8_9BACT</name>
<dbReference type="InterPro" id="IPR013108">
    <property type="entry name" value="Amidohydro_3"/>
</dbReference>
<accession>A0A059TYG8</accession>
<dbReference type="AlphaFoldDB" id="A0A059TYG8"/>
<feature type="domain" description="Amidohydrolase 3" evidence="1">
    <location>
        <begin position="161"/>
        <end position="653"/>
    </location>
</feature>
<dbReference type="Pfam" id="PF07969">
    <property type="entry name" value="Amidohydro_3"/>
    <property type="match status" value="1"/>
</dbReference>
<dbReference type="InterPro" id="IPR033932">
    <property type="entry name" value="YtcJ-like"/>
</dbReference>
<proteinExistence type="predicted"/>
<dbReference type="PANTHER" id="PTHR22642">
    <property type="entry name" value="IMIDAZOLONEPROPIONASE"/>
    <property type="match status" value="1"/>
</dbReference>
<dbReference type="Gene3D" id="2.30.40.10">
    <property type="entry name" value="Urease, subunit C, domain 1"/>
    <property type="match status" value="1"/>
</dbReference>
<reference evidence="2" key="1">
    <citation type="submission" date="2014-02" db="EMBL/GenBank/DDBJ databases">
        <title>Screening of novel PKS from marine sediment.</title>
        <authorList>
            <person name="Xie F."/>
            <person name="Fu C."/>
            <person name="Dai H."/>
            <person name="Zhang L."/>
        </authorList>
    </citation>
    <scope>NUCLEOTIDE SEQUENCE</scope>
</reference>
<dbReference type="CDD" id="cd01300">
    <property type="entry name" value="YtcJ_like"/>
    <property type="match status" value="1"/>
</dbReference>
<dbReference type="SUPFAM" id="SSF51338">
    <property type="entry name" value="Composite domain of metallo-dependent hydrolases"/>
    <property type="match status" value="1"/>
</dbReference>
<organism evidence="2">
    <name type="scientific">uncultured bacterium N27-1E</name>
    <dbReference type="NCBI Taxonomy" id="1497526"/>
    <lineage>
        <taxon>Bacteria</taxon>
        <taxon>environmental samples</taxon>
    </lineage>
</organism>
<keyword evidence="2" id="KW-0378">Hydrolase</keyword>
<dbReference type="PANTHER" id="PTHR22642:SF2">
    <property type="entry name" value="PROTEIN LONG AFTER FAR-RED 3"/>
    <property type="match status" value="1"/>
</dbReference>